<keyword evidence="1" id="KW-0472">Membrane</keyword>
<name>A0A485KPL2_9STRA</name>
<dbReference type="AlphaFoldDB" id="A0A485KPL2"/>
<evidence type="ECO:0000313" key="2">
    <source>
        <dbReference type="EMBL" id="KAF0699291.1"/>
    </source>
</evidence>
<feature type="transmembrane region" description="Helical" evidence="1">
    <location>
        <begin position="25"/>
        <end position="45"/>
    </location>
</feature>
<keyword evidence="1" id="KW-0812">Transmembrane</keyword>
<evidence type="ECO:0000256" key="1">
    <source>
        <dbReference type="SAM" id="Phobius"/>
    </source>
</evidence>
<dbReference type="Proteomes" id="UP000332933">
    <property type="component" value="Unassembled WGS sequence"/>
</dbReference>
<keyword evidence="4" id="KW-1185">Reference proteome</keyword>
<dbReference type="EMBL" id="VJMH01005186">
    <property type="protein sequence ID" value="KAF0699291.1"/>
    <property type="molecule type" value="Genomic_DNA"/>
</dbReference>
<sequence length="128" mass="13365">MQALFQAFHASTAVGVLVTSPSLTGLGPTDTCLVATFLLVMLAAVATKLAALQTSPLVYIVVESACVGFLSLAIVATSMASRRRLVLTNASAVVCVANLIVLNLLQFSRLACVTRPRENHPLVPPCSV</sequence>
<keyword evidence="1" id="KW-1133">Transmembrane helix</keyword>
<reference evidence="3 4" key="1">
    <citation type="submission" date="2019-03" db="EMBL/GenBank/DDBJ databases">
        <authorList>
            <person name="Gaulin E."/>
            <person name="Dumas B."/>
        </authorList>
    </citation>
    <scope>NUCLEOTIDE SEQUENCE [LARGE SCALE GENOMIC DNA]</scope>
    <source>
        <strain evidence="3">CBS 568.67</strain>
    </source>
</reference>
<gene>
    <name evidence="3" type="primary">Aste57867_10133</name>
    <name evidence="2" type="ORF">As57867_010094</name>
    <name evidence="3" type="ORF">ASTE57867_10133</name>
</gene>
<protein>
    <submittedName>
        <fullName evidence="3">Aste57867_10133 protein</fullName>
    </submittedName>
</protein>
<feature type="transmembrane region" description="Helical" evidence="1">
    <location>
        <begin position="57"/>
        <end position="80"/>
    </location>
</feature>
<reference evidence="2" key="2">
    <citation type="submission" date="2019-06" db="EMBL/GenBank/DDBJ databases">
        <title>Genomics analysis of Aphanomyces spp. identifies a new class of oomycete effector associated with host adaptation.</title>
        <authorList>
            <person name="Gaulin E."/>
        </authorList>
    </citation>
    <scope>NUCLEOTIDE SEQUENCE</scope>
    <source>
        <strain evidence="2">CBS 578.67</strain>
    </source>
</reference>
<proteinExistence type="predicted"/>
<evidence type="ECO:0000313" key="3">
    <source>
        <dbReference type="EMBL" id="VFT87009.1"/>
    </source>
</evidence>
<accession>A0A485KPL2</accession>
<feature type="transmembrane region" description="Helical" evidence="1">
    <location>
        <begin position="86"/>
        <end position="105"/>
    </location>
</feature>
<dbReference type="EMBL" id="CAADRA010005207">
    <property type="protein sequence ID" value="VFT87009.1"/>
    <property type="molecule type" value="Genomic_DNA"/>
</dbReference>
<evidence type="ECO:0000313" key="4">
    <source>
        <dbReference type="Proteomes" id="UP000332933"/>
    </source>
</evidence>
<organism evidence="3 4">
    <name type="scientific">Aphanomyces stellatus</name>
    <dbReference type="NCBI Taxonomy" id="120398"/>
    <lineage>
        <taxon>Eukaryota</taxon>
        <taxon>Sar</taxon>
        <taxon>Stramenopiles</taxon>
        <taxon>Oomycota</taxon>
        <taxon>Saprolegniomycetes</taxon>
        <taxon>Saprolegniales</taxon>
        <taxon>Verrucalvaceae</taxon>
        <taxon>Aphanomyces</taxon>
    </lineage>
</organism>